<dbReference type="InParanoid" id="D8SNE9"/>
<dbReference type="InterPro" id="IPR016024">
    <property type="entry name" value="ARM-type_fold"/>
</dbReference>
<evidence type="ECO:0000256" key="3">
    <source>
        <dbReference type="ARBA" id="ARBA00023212"/>
    </source>
</evidence>
<dbReference type="eggNOG" id="KOG2956">
    <property type="taxonomic scope" value="Eukaryota"/>
</dbReference>
<dbReference type="Gene3D" id="1.25.10.10">
    <property type="entry name" value="Leucine-rich Repeat Variant"/>
    <property type="match status" value="3"/>
</dbReference>
<comment type="subcellular location">
    <subcellularLocation>
        <location evidence="1">Cytoplasm</location>
        <location evidence="1">Cytoskeleton</location>
    </subcellularLocation>
</comment>
<evidence type="ECO:0000256" key="4">
    <source>
        <dbReference type="SAM" id="MobiDB-lite"/>
    </source>
</evidence>
<dbReference type="InterPro" id="IPR034085">
    <property type="entry name" value="TOG"/>
</dbReference>
<dbReference type="AlphaFoldDB" id="D8SNE9"/>
<dbReference type="InterPro" id="IPR024395">
    <property type="entry name" value="CLASP_N_dom"/>
</dbReference>
<feature type="compositionally biased region" description="Low complexity" evidence="4">
    <location>
        <begin position="714"/>
        <end position="724"/>
    </location>
</feature>
<keyword evidence="3" id="KW-0206">Cytoskeleton</keyword>
<dbReference type="Pfam" id="PF12348">
    <property type="entry name" value="CLASP_N"/>
    <property type="match status" value="2"/>
</dbReference>
<accession>D8SNE9</accession>
<dbReference type="InterPro" id="IPR011989">
    <property type="entry name" value="ARM-like"/>
</dbReference>
<feature type="region of interest" description="Disordered" evidence="4">
    <location>
        <begin position="678"/>
        <end position="736"/>
    </location>
</feature>
<evidence type="ECO:0000313" key="7">
    <source>
        <dbReference type="Proteomes" id="UP000001514"/>
    </source>
</evidence>
<protein>
    <recommendedName>
        <fullName evidence="5">TOG domain-containing protein</fullName>
    </recommendedName>
</protein>
<feature type="domain" description="TOG" evidence="5">
    <location>
        <begin position="432"/>
        <end position="673"/>
    </location>
</feature>
<dbReference type="SMART" id="SM01349">
    <property type="entry name" value="TOG"/>
    <property type="match status" value="2"/>
</dbReference>
<gene>
    <name evidence="6" type="ORF">SELMODRAFT_121111</name>
</gene>
<dbReference type="InterPro" id="IPR048491">
    <property type="entry name" value="XMAP215_CLASP_TOG"/>
</dbReference>
<feature type="domain" description="TOG" evidence="5">
    <location>
        <begin position="854"/>
        <end position="1083"/>
    </location>
</feature>
<dbReference type="HOGENOM" id="CLU_002943_0_0_1"/>
<dbReference type="Proteomes" id="UP000001514">
    <property type="component" value="Unassembled WGS sequence"/>
</dbReference>
<sequence length="1092" mass="120471">ATDFQSFPSLLKQLTPPLNVQLSDRRSSIVKQACHLLNILSRELLSDFEACAESFIPMLFKLVVITVQVIAESADNCIKTILRNCRVSRMLPRIVDIAKNDRSGVLRARCCEYALLILEQWPDTPEIQRSAELYEDLIKCCVVDAMSEVRSTARSCYRLFAKTWPERSQKLFFSFDPAIQRLINDEERGFHKRYSSPASRTRGNPLRASLTVVSKSTPVTPQTVPIIAMDRRASFSSGGAHSRTSEQERSLESILQASQQRVNAIETMLRGVDISDVKGPLSKATAKASPKAVDLPSSRDPPFPASASSAVGGSTTVSSAYTGDLYGTAPGALLSPQRMLSDTKRGMVYNGLSQDSDRVNARVSVMDRFNWSSSSLMAEGREGKRTPRGDNQGGVPGFQRPLLRNSSSGRSPSATRSHGDTMQGSYEAFSSNGSTIQLHEALGEGLSPNADWSARVGAFTFIRDLLQNGIKGLQEITQSFEKIMKLFFAHLDDPHHKVAQAALSTLNELVPVCRKPFESYLERILPHVFSRLVDPKEIIRQLSASVLETVGSTYTIESLLPALLRSLDEQRSLKAKVAIIEFANNALSKLTLSGEIPGGSGLMRLWLAKIAPLVNDKNPKLKDIAVNSLIAVYTHYDSGAVLNFILNLSIEEQASLRRALKQYTPRIEVDLVAVLQSKHQRGKKSGNDQNDYSTMSVDGGGRAYSTLMRSQPPGSYSSGSINSDSGRKWSSMQSDSVQYNARMNGQSKENDASAISSNNFRSVSSIEDVSQSKKAGLRSSGDKLDRMSQTRRLSTEDLRNMVDSIEHNKADETSLEKRQQKNEADEAYKQLFSQESSKVPLAEEVKPSEANGSSFDDLPSIPSLLIQMSNVEDSSKRSGALEDFLAIFRKADASSWSQYFNQILTAVLEAFDDPNNAIRELALSVIFEMLNNQRAMMEEPTELLVEKLLHASKDQTPKVAAGADACLTVVLKEFDAYRCLSVVVPLLVNEDVRTLITCISCLTKLVSRLPQQELMEQLPSFLPALFDAFGNQNADVRKTVVFCLVDIYIALGKAFVPYLSSLSSNQLRLVTIYANRIAQVYSNAFVSSRRGI</sequence>
<feature type="region of interest" description="Disordered" evidence="4">
    <location>
        <begin position="376"/>
        <end position="428"/>
    </location>
</feature>
<keyword evidence="7" id="KW-1185">Reference proteome</keyword>
<dbReference type="OMA" id="KMRHNWL"/>
<keyword evidence="2" id="KW-0963">Cytoplasm</keyword>
<dbReference type="OrthoDB" id="46159at2759"/>
<feature type="compositionally biased region" description="Low complexity" evidence="4">
    <location>
        <begin position="305"/>
        <end position="314"/>
    </location>
</feature>
<dbReference type="SUPFAM" id="SSF48371">
    <property type="entry name" value="ARM repeat"/>
    <property type="match status" value="1"/>
</dbReference>
<evidence type="ECO:0000256" key="2">
    <source>
        <dbReference type="ARBA" id="ARBA00022490"/>
    </source>
</evidence>
<feature type="compositionally biased region" description="Polar residues" evidence="4">
    <location>
        <begin position="763"/>
        <end position="773"/>
    </location>
</feature>
<feature type="region of interest" description="Disordered" evidence="4">
    <location>
        <begin position="285"/>
        <end position="314"/>
    </location>
</feature>
<dbReference type="KEGG" id="smo:SELMODRAFT_121111"/>
<dbReference type="Gramene" id="EFJ14058">
    <property type="protein sequence ID" value="EFJ14058"/>
    <property type="gene ID" value="SELMODRAFT_121111"/>
</dbReference>
<dbReference type="GO" id="GO:0000226">
    <property type="term" value="P:microtubule cytoskeleton organization"/>
    <property type="evidence" value="ECO:0000318"/>
    <property type="project" value="GO_Central"/>
</dbReference>
<dbReference type="GO" id="GO:0008017">
    <property type="term" value="F:microtubule binding"/>
    <property type="evidence" value="ECO:0000318"/>
    <property type="project" value="GO_Central"/>
</dbReference>
<dbReference type="GO" id="GO:0005819">
    <property type="term" value="C:spindle"/>
    <property type="evidence" value="ECO:0007669"/>
    <property type="project" value="UniProtKB-ARBA"/>
</dbReference>
<feature type="compositionally biased region" description="Basic and acidic residues" evidence="4">
    <location>
        <begin position="379"/>
        <end position="388"/>
    </location>
</feature>
<dbReference type="GO" id="GO:0000278">
    <property type="term" value="P:mitotic cell cycle"/>
    <property type="evidence" value="ECO:0007669"/>
    <property type="project" value="UniProtKB-ARBA"/>
</dbReference>
<evidence type="ECO:0000256" key="1">
    <source>
        <dbReference type="ARBA" id="ARBA00004245"/>
    </source>
</evidence>
<evidence type="ECO:0000313" key="6">
    <source>
        <dbReference type="EMBL" id="EFJ14058.1"/>
    </source>
</evidence>
<evidence type="ECO:0000259" key="5">
    <source>
        <dbReference type="SMART" id="SM01349"/>
    </source>
</evidence>
<feature type="compositionally biased region" description="Polar residues" evidence="4">
    <location>
        <begin position="687"/>
        <end position="696"/>
    </location>
</feature>
<dbReference type="PANTHER" id="PTHR21567:SF9">
    <property type="entry name" value="CLIP-ASSOCIATING PROTEIN"/>
    <property type="match status" value="1"/>
</dbReference>
<dbReference type="Pfam" id="PF21041">
    <property type="entry name" value="XMAP215_CLASP_TOG"/>
    <property type="match status" value="1"/>
</dbReference>
<feature type="compositionally biased region" description="Low complexity" evidence="4">
    <location>
        <begin position="400"/>
        <end position="416"/>
    </location>
</feature>
<dbReference type="EMBL" id="GL377629">
    <property type="protein sequence ID" value="EFJ14058.1"/>
    <property type="molecule type" value="Genomic_DNA"/>
</dbReference>
<reference evidence="6 7" key="1">
    <citation type="journal article" date="2011" name="Science">
        <title>The Selaginella genome identifies genetic changes associated with the evolution of vascular plants.</title>
        <authorList>
            <person name="Banks J.A."/>
            <person name="Nishiyama T."/>
            <person name="Hasebe M."/>
            <person name="Bowman J.L."/>
            <person name="Gribskov M."/>
            <person name="dePamphilis C."/>
            <person name="Albert V.A."/>
            <person name="Aono N."/>
            <person name="Aoyama T."/>
            <person name="Ambrose B.A."/>
            <person name="Ashton N.W."/>
            <person name="Axtell M.J."/>
            <person name="Barker E."/>
            <person name="Barker M.S."/>
            <person name="Bennetzen J.L."/>
            <person name="Bonawitz N.D."/>
            <person name="Chapple C."/>
            <person name="Cheng C."/>
            <person name="Correa L.G."/>
            <person name="Dacre M."/>
            <person name="DeBarry J."/>
            <person name="Dreyer I."/>
            <person name="Elias M."/>
            <person name="Engstrom E.M."/>
            <person name="Estelle M."/>
            <person name="Feng L."/>
            <person name="Finet C."/>
            <person name="Floyd S.K."/>
            <person name="Frommer W.B."/>
            <person name="Fujita T."/>
            <person name="Gramzow L."/>
            <person name="Gutensohn M."/>
            <person name="Harholt J."/>
            <person name="Hattori M."/>
            <person name="Heyl A."/>
            <person name="Hirai T."/>
            <person name="Hiwatashi Y."/>
            <person name="Ishikawa M."/>
            <person name="Iwata M."/>
            <person name="Karol K.G."/>
            <person name="Koehler B."/>
            <person name="Kolukisaoglu U."/>
            <person name="Kubo M."/>
            <person name="Kurata T."/>
            <person name="Lalonde S."/>
            <person name="Li K."/>
            <person name="Li Y."/>
            <person name="Litt A."/>
            <person name="Lyons E."/>
            <person name="Manning G."/>
            <person name="Maruyama T."/>
            <person name="Michael T.P."/>
            <person name="Mikami K."/>
            <person name="Miyazaki S."/>
            <person name="Morinaga S."/>
            <person name="Murata T."/>
            <person name="Mueller-Roeber B."/>
            <person name="Nelson D.R."/>
            <person name="Obara M."/>
            <person name="Oguri Y."/>
            <person name="Olmstead R.G."/>
            <person name="Onodera N."/>
            <person name="Petersen B.L."/>
            <person name="Pils B."/>
            <person name="Prigge M."/>
            <person name="Rensing S.A."/>
            <person name="Riano-Pachon D.M."/>
            <person name="Roberts A.W."/>
            <person name="Sato Y."/>
            <person name="Scheller H.V."/>
            <person name="Schulz B."/>
            <person name="Schulz C."/>
            <person name="Shakirov E.V."/>
            <person name="Shibagaki N."/>
            <person name="Shinohara N."/>
            <person name="Shippen D.E."/>
            <person name="Soerensen I."/>
            <person name="Sotooka R."/>
            <person name="Sugimoto N."/>
            <person name="Sugita M."/>
            <person name="Sumikawa N."/>
            <person name="Tanurdzic M."/>
            <person name="Theissen G."/>
            <person name="Ulvskov P."/>
            <person name="Wakazuki S."/>
            <person name="Weng J.K."/>
            <person name="Willats W.W."/>
            <person name="Wipf D."/>
            <person name="Wolf P.G."/>
            <person name="Yang L."/>
            <person name="Zimmer A.D."/>
            <person name="Zhu Q."/>
            <person name="Mitros T."/>
            <person name="Hellsten U."/>
            <person name="Loque D."/>
            <person name="Otillar R."/>
            <person name="Salamov A."/>
            <person name="Schmutz J."/>
            <person name="Shapiro H."/>
            <person name="Lindquist E."/>
            <person name="Lucas S."/>
            <person name="Rokhsar D."/>
            <person name="Grigoriev I.V."/>
        </authorList>
    </citation>
    <scope>NUCLEOTIDE SEQUENCE [LARGE SCALE GENOMIC DNA]</scope>
</reference>
<proteinExistence type="predicted"/>
<feature type="region of interest" description="Disordered" evidence="4">
    <location>
        <begin position="763"/>
        <end position="823"/>
    </location>
</feature>
<dbReference type="PANTHER" id="PTHR21567">
    <property type="entry name" value="CLASP"/>
    <property type="match status" value="1"/>
</dbReference>
<dbReference type="GO" id="GO:0005881">
    <property type="term" value="C:cytoplasmic microtubule"/>
    <property type="evidence" value="ECO:0000318"/>
    <property type="project" value="GO_Central"/>
</dbReference>
<feature type="compositionally biased region" description="Basic and acidic residues" evidence="4">
    <location>
        <begin position="780"/>
        <end position="823"/>
    </location>
</feature>
<organism evidence="7">
    <name type="scientific">Selaginella moellendorffii</name>
    <name type="common">Spikemoss</name>
    <dbReference type="NCBI Taxonomy" id="88036"/>
    <lineage>
        <taxon>Eukaryota</taxon>
        <taxon>Viridiplantae</taxon>
        <taxon>Streptophyta</taxon>
        <taxon>Embryophyta</taxon>
        <taxon>Tracheophyta</taxon>
        <taxon>Lycopodiopsida</taxon>
        <taxon>Selaginellales</taxon>
        <taxon>Selaginellaceae</taxon>
        <taxon>Selaginella</taxon>
    </lineage>
</organism>
<name>D8SNE9_SELML</name>
<feature type="non-terminal residue" evidence="6">
    <location>
        <position position="1"/>
    </location>
</feature>
<dbReference type="STRING" id="88036.D8SNE9"/>